<sequence length="247" mass="26244">MTSSKIGGLALAAMITTTTLIAPQSAWSAEQEKREATIIVSGEGETTLAPDMATMTLSVVRQAKTAEEAMKANNEAMVKVLADLKEKGIAERDLQTSDFSVQPQYRQDKATDGSYQAPEIDGYLATNSLAVKVRDLSKLGGLIDASVKLGVNQGGNIVFGNDDPKNAVTEARQKAVAEAAEKAKVLTEAAGVRLGRVIEISENFARPMAQPMYRVAMAKEMAADAVPVASGENSYTVTVNITYALEQ</sequence>
<dbReference type="Pfam" id="PF04402">
    <property type="entry name" value="SIMPL"/>
    <property type="match status" value="1"/>
</dbReference>
<organism evidence="2 4">
    <name type="scientific">Ciceribacter sichuanensis</name>
    <dbReference type="NCBI Taxonomy" id="2949647"/>
    <lineage>
        <taxon>Bacteria</taxon>
        <taxon>Pseudomonadati</taxon>
        <taxon>Pseudomonadota</taxon>
        <taxon>Alphaproteobacteria</taxon>
        <taxon>Hyphomicrobiales</taxon>
        <taxon>Rhizobiaceae</taxon>
        <taxon>Ciceribacter</taxon>
    </lineage>
</organism>
<dbReference type="PANTHER" id="PTHR34387:SF1">
    <property type="entry name" value="PERIPLASMIC IMMUNOGENIC PROTEIN"/>
    <property type="match status" value="1"/>
</dbReference>
<dbReference type="Gene3D" id="3.30.110.170">
    <property type="entry name" value="Protein of unknown function (DUF541), domain 1"/>
    <property type="match status" value="1"/>
</dbReference>
<dbReference type="EMBL" id="JAMXLX010000002">
    <property type="protein sequence ID" value="MCO5956825.1"/>
    <property type="molecule type" value="Genomic_DNA"/>
</dbReference>
<dbReference type="GO" id="GO:0006974">
    <property type="term" value="P:DNA damage response"/>
    <property type="evidence" value="ECO:0007669"/>
    <property type="project" value="TreeGrafter"/>
</dbReference>
<gene>
    <name evidence="1" type="ORF">NBH20_12970</name>
    <name evidence="2" type="ORF">NBH21_08600</name>
</gene>
<evidence type="ECO:0000313" key="2">
    <source>
        <dbReference type="EMBL" id="MCO5956825.1"/>
    </source>
</evidence>
<proteinExistence type="predicted"/>
<keyword evidence="3" id="KW-1185">Reference proteome</keyword>
<dbReference type="PANTHER" id="PTHR34387">
    <property type="entry name" value="SLR1258 PROTEIN"/>
    <property type="match status" value="1"/>
</dbReference>
<reference evidence="2 3" key="1">
    <citation type="submission" date="2022-06" db="EMBL/GenBank/DDBJ databases">
        <authorList>
            <person name="Sun Q."/>
        </authorList>
    </citation>
    <scope>NUCLEOTIDE SEQUENCE</scope>
    <source>
        <strain evidence="2">S101</strain>
        <strain evidence="1 3">S153</strain>
    </source>
</reference>
<evidence type="ECO:0000313" key="3">
    <source>
        <dbReference type="Proteomes" id="UP001155079"/>
    </source>
</evidence>
<dbReference type="InterPro" id="IPR052022">
    <property type="entry name" value="26kDa_periplasmic_antigen"/>
</dbReference>
<dbReference type="RefSeq" id="WP_250915890.1">
    <property type="nucleotide sequence ID" value="NZ_JAMQAY010000004.1"/>
</dbReference>
<dbReference type="EMBL" id="JAMQAY010000004">
    <property type="protein sequence ID" value="MCM2402074.1"/>
    <property type="molecule type" value="Genomic_DNA"/>
</dbReference>
<name>A0AAJ1F4L4_9HYPH</name>
<dbReference type="AlphaFoldDB" id="A0AAJ1F4L4"/>
<dbReference type="InterPro" id="IPR007497">
    <property type="entry name" value="SIMPL/DUF541"/>
</dbReference>
<comment type="caution">
    <text evidence="2">The sequence shown here is derived from an EMBL/GenBank/DDBJ whole genome shotgun (WGS) entry which is preliminary data.</text>
</comment>
<evidence type="ECO:0000313" key="4">
    <source>
        <dbReference type="Proteomes" id="UP001155380"/>
    </source>
</evidence>
<protein>
    <submittedName>
        <fullName evidence="2">SIMPL domain-containing protein</fullName>
    </submittedName>
</protein>
<dbReference type="Proteomes" id="UP001155079">
    <property type="component" value="Unassembled WGS sequence"/>
</dbReference>
<accession>A0AAJ1F4L4</accession>
<dbReference type="Proteomes" id="UP001155380">
    <property type="component" value="Unassembled WGS sequence"/>
</dbReference>
<evidence type="ECO:0000313" key="1">
    <source>
        <dbReference type="EMBL" id="MCM2402074.1"/>
    </source>
</evidence>
<dbReference type="Gene3D" id="3.30.70.2970">
    <property type="entry name" value="Protein of unknown function (DUF541), domain 2"/>
    <property type="match status" value="1"/>
</dbReference>